<protein>
    <submittedName>
        <fullName evidence="1">Prophage pi2 protein 07</fullName>
    </submittedName>
</protein>
<reference evidence="2" key="1">
    <citation type="submission" date="2016-09" db="EMBL/GenBank/DDBJ databases">
        <authorList>
            <person name="Varghese N."/>
            <person name="Submissions S."/>
        </authorList>
    </citation>
    <scope>NUCLEOTIDE SEQUENCE [LARGE SCALE GENOMIC DNA]</scope>
    <source>
        <strain evidence="2">25nlg</strain>
    </source>
</reference>
<dbReference type="AlphaFoldDB" id="A0A1G6HS01"/>
<evidence type="ECO:0000313" key="2">
    <source>
        <dbReference type="Proteomes" id="UP000242662"/>
    </source>
</evidence>
<organism evidence="1 2">
    <name type="scientific">Shouchella lonarensis</name>
    <dbReference type="NCBI Taxonomy" id="1464122"/>
    <lineage>
        <taxon>Bacteria</taxon>
        <taxon>Bacillati</taxon>
        <taxon>Bacillota</taxon>
        <taxon>Bacilli</taxon>
        <taxon>Bacillales</taxon>
        <taxon>Bacillaceae</taxon>
        <taxon>Shouchella</taxon>
    </lineage>
</organism>
<name>A0A1G6HS01_9BACI</name>
<sequence>MQELSVNLTIPIPEDSILITKNEWNELKEEKLRGVYWDMKQLEERIHRKQDWIKENILYQPRFIKKLDAEKGGFVYYPRAKGQKWSFQANKMADFLDKHFSDIFIQ</sequence>
<dbReference type="STRING" id="1464122.SAMN05421737_104149"/>
<dbReference type="OrthoDB" id="2187161at2"/>
<dbReference type="Proteomes" id="UP000242662">
    <property type="component" value="Unassembled WGS sequence"/>
</dbReference>
<accession>A0A1G6HS01</accession>
<evidence type="ECO:0000313" key="1">
    <source>
        <dbReference type="EMBL" id="SDB96981.1"/>
    </source>
</evidence>
<keyword evidence="2" id="KW-1185">Reference proteome</keyword>
<gene>
    <name evidence="1" type="ORF">SAMN05421737_104149</name>
</gene>
<dbReference type="EMBL" id="FMYM01000004">
    <property type="protein sequence ID" value="SDB96981.1"/>
    <property type="molecule type" value="Genomic_DNA"/>
</dbReference>
<dbReference type="Pfam" id="PF05595">
    <property type="entry name" value="DUF771"/>
    <property type="match status" value="1"/>
</dbReference>
<proteinExistence type="predicted"/>
<dbReference type="RefSeq" id="WP_090775270.1">
    <property type="nucleotide sequence ID" value="NZ_FMYM01000004.1"/>
</dbReference>
<dbReference type="InterPro" id="IPR008489">
    <property type="entry name" value="DUF771"/>
</dbReference>